<organism evidence="3 4">
    <name type="scientific">Methylobacter tundripaludum (strain ATCC BAA-1195 / DSM 17260 / SV96)</name>
    <dbReference type="NCBI Taxonomy" id="697282"/>
    <lineage>
        <taxon>Bacteria</taxon>
        <taxon>Pseudomonadati</taxon>
        <taxon>Pseudomonadota</taxon>
        <taxon>Gammaproteobacteria</taxon>
        <taxon>Methylococcales</taxon>
        <taxon>Methylococcaceae</taxon>
        <taxon>Methylobacter</taxon>
    </lineage>
</organism>
<dbReference type="InterPro" id="IPR002048">
    <property type="entry name" value="EF_hand_dom"/>
</dbReference>
<feature type="region of interest" description="Disordered" evidence="1">
    <location>
        <begin position="105"/>
        <end position="124"/>
    </location>
</feature>
<dbReference type="PROSITE" id="PS00018">
    <property type="entry name" value="EF_HAND_1"/>
    <property type="match status" value="1"/>
</dbReference>
<dbReference type="OrthoDB" id="5573007at2"/>
<dbReference type="Proteomes" id="UP000004664">
    <property type="component" value="Unassembled WGS sequence"/>
</dbReference>
<evidence type="ECO:0000256" key="1">
    <source>
        <dbReference type="SAM" id="MobiDB-lite"/>
    </source>
</evidence>
<sequence length="124" mass="13926" precursor="true">MKTRKTIREISHNPNQFFKIIKVAVVMSIGLGSVTQSVWAENQTPDVQNAQADPAKKPGDGQGKLPTFAQADVNGDHYVTKSELQNFPYLLQVFDKVDAGHDGKLEQHEYQNLEMETKREGEVK</sequence>
<dbReference type="InterPro" id="IPR018247">
    <property type="entry name" value="EF_Hand_1_Ca_BS"/>
</dbReference>
<dbReference type="HOGENOM" id="CLU_2001230_0_0_6"/>
<evidence type="ECO:0000313" key="4">
    <source>
        <dbReference type="Proteomes" id="UP000004664"/>
    </source>
</evidence>
<evidence type="ECO:0000313" key="3">
    <source>
        <dbReference type="EMBL" id="EGW21743.1"/>
    </source>
</evidence>
<proteinExistence type="predicted"/>
<keyword evidence="4" id="KW-1185">Reference proteome</keyword>
<dbReference type="InterPro" id="IPR011992">
    <property type="entry name" value="EF-hand-dom_pair"/>
</dbReference>
<dbReference type="EMBL" id="JH109152">
    <property type="protein sequence ID" value="EGW21743.1"/>
    <property type="molecule type" value="Genomic_DNA"/>
</dbReference>
<dbReference type="AlphaFoldDB" id="G3IVK6"/>
<feature type="domain" description="EF-hand" evidence="2">
    <location>
        <begin position="67"/>
        <end position="87"/>
    </location>
</feature>
<feature type="compositionally biased region" description="Polar residues" evidence="1">
    <location>
        <begin position="42"/>
        <end position="51"/>
    </location>
</feature>
<reference evidence="3 4" key="1">
    <citation type="submission" date="2011-06" db="EMBL/GenBank/DDBJ databases">
        <title>Genomic sequence of Methylobacter tundripaludum SV96.</title>
        <authorList>
            <consortium name="US DOE Joint Genome Institute"/>
            <person name="Lucas S."/>
            <person name="Han J."/>
            <person name="Lapidus A."/>
            <person name="Cheng J.-F."/>
            <person name="Goodwin L."/>
            <person name="Pitluck S."/>
            <person name="Held B."/>
            <person name="Detter J.C."/>
            <person name="Han C."/>
            <person name="Tapia R."/>
            <person name="Land M."/>
            <person name="Hauser L."/>
            <person name="Kyrpides N."/>
            <person name="Ivanova N."/>
            <person name="Ovchinnikova G."/>
            <person name="Pagani I."/>
            <person name="Klotz M.G."/>
            <person name="Dispirito A.A."/>
            <person name="Murrell J.C."/>
            <person name="Dunfield P."/>
            <person name="Kalyuzhnaya M.G."/>
            <person name="Svenning M."/>
            <person name="Trotsenko Y.A."/>
            <person name="Stein L.Y."/>
            <person name="Woyke T."/>
        </authorList>
    </citation>
    <scope>NUCLEOTIDE SEQUENCE [LARGE SCALE GENOMIC DNA]</scope>
    <source>
        <strain evidence="4">ATCC BAA-1195 / DSM 17260 / SV96</strain>
    </source>
</reference>
<dbReference type="RefSeq" id="WP_006889718.1">
    <property type="nucleotide sequence ID" value="NZ_JH109152.1"/>
</dbReference>
<dbReference type="STRING" id="697282.Mettu_0519"/>
<dbReference type="GO" id="GO:0005509">
    <property type="term" value="F:calcium ion binding"/>
    <property type="evidence" value="ECO:0007669"/>
    <property type="project" value="InterPro"/>
</dbReference>
<accession>G3IVK6</accession>
<dbReference type="Pfam" id="PF13202">
    <property type="entry name" value="EF-hand_5"/>
    <property type="match status" value="1"/>
</dbReference>
<dbReference type="SUPFAM" id="SSF47473">
    <property type="entry name" value="EF-hand"/>
    <property type="match status" value="1"/>
</dbReference>
<gene>
    <name evidence="3" type="ORF">Mettu_0519</name>
</gene>
<feature type="region of interest" description="Disordered" evidence="1">
    <location>
        <begin position="42"/>
        <end position="67"/>
    </location>
</feature>
<protein>
    <recommendedName>
        <fullName evidence="2">EF-hand domain-containing protein</fullName>
    </recommendedName>
</protein>
<name>G3IVK6_METTV</name>
<dbReference type="Gene3D" id="1.10.238.10">
    <property type="entry name" value="EF-hand"/>
    <property type="match status" value="1"/>
</dbReference>
<evidence type="ECO:0000259" key="2">
    <source>
        <dbReference type="Pfam" id="PF13202"/>
    </source>
</evidence>
<dbReference type="eggNOG" id="ENOG5031NFP">
    <property type="taxonomic scope" value="Bacteria"/>
</dbReference>